<evidence type="ECO:0000259" key="1">
    <source>
        <dbReference type="PROSITE" id="PS50097"/>
    </source>
</evidence>
<dbReference type="PROSITE" id="PS50097">
    <property type="entry name" value="BTB"/>
    <property type="match status" value="1"/>
</dbReference>
<dbReference type="InterPro" id="IPR000210">
    <property type="entry name" value="BTB/POZ_dom"/>
</dbReference>
<protein>
    <recommendedName>
        <fullName evidence="1">BTB domain-containing protein</fullName>
    </recommendedName>
</protein>
<evidence type="ECO:0000313" key="3">
    <source>
        <dbReference type="Proteomes" id="UP000076532"/>
    </source>
</evidence>
<dbReference type="EMBL" id="KV417774">
    <property type="protein sequence ID" value="KZP06776.1"/>
    <property type="molecule type" value="Genomic_DNA"/>
</dbReference>
<dbReference type="STRING" id="436010.A0A167X398"/>
<sequence length="349" mass="39331">MSSETQSNLGDSINPVQSDVWYDDGNVVLQAQNTYFKAYRGVLAQISSVFKDMFSFPQPPSAEMELIDGCPVVHLSDRAEDVRYLLQAIFQREYVADGEKIPFAVLSAFLSLGGKYEISKLRVEAMKKLYREFPITLAGTDSVYRKWVAISPGGNRSMFMELAILARKERVFSVLPYLLYQCCRSYSVTSILEGAEGKDGRKLLLSHQDQLACLVGHRRLCEAQAKTTFMWAYDKDFISATCASSDCHHARQQFLLSSNLSPVPAIAGLSRWQDNPSFSEELCESCAMKAVVQHNVGRAIFWQKLPVLLGLPSWTELKKEREALQRITGLLKTMGESQDKRVTEYARYG</sequence>
<reference evidence="2 3" key="1">
    <citation type="journal article" date="2016" name="Mol. Biol. Evol.">
        <title>Comparative Genomics of Early-Diverging Mushroom-Forming Fungi Provides Insights into the Origins of Lignocellulose Decay Capabilities.</title>
        <authorList>
            <person name="Nagy L.G."/>
            <person name="Riley R."/>
            <person name="Tritt A."/>
            <person name="Adam C."/>
            <person name="Daum C."/>
            <person name="Floudas D."/>
            <person name="Sun H."/>
            <person name="Yadav J.S."/>
            <person name="Pangilinan J."/>
            <person name="Larsson K.H."/>
            <person name="Matsuura K."/>
            <person name="Barry K."/>
            <person name="Labutti K."/>
            <person name="Kuo R."/>
            <person name="Ohm R.A."/>
            <person name="Bhattacharya S.S."/>
            <person name="Shirouzu T."/>
            <person name="Yoshinaga Y."/>
            <person name="Martin F.M."/>
            <person name="Grigoriev I.V."/>
            <person name="Hibbett D.S."/>
        </authorList>
    </citation>
    <scope>NUCLEOTIDE SEQUENCE [LARGE SCALE GENOMIC DNA]</scope>
    <source>
        <strain evidence="2 3">CBS 109695</strain>
    </source>
</reference>
<keyword evidence="3" id="KW-1185">Reference proteome</keyword>
<dbReference type="InterPro" id="IPR011333">
    <property type="entry name" value="SKP1/BTB/POZ_sf"/>
</dbReference>
<dbReference type="Gene3D" id="3.30.710.10">
    <property type="entry name" value="Potassium Channel Kv1.1, Chain A"/>
    <property type="match status" value="1"/>
</dbReference>
<evidence type="ECO:0000313" key="2">
    <source>
        <dbReference type="EMBL" id="KZP06776.1"/>
    </source>
</evidence>
<gene>
    <name evidence="2" type="ORF">FIBSPDRAFT_1053358</name>
</gene>
<dbReference type="OrthoDB" id="3893071at2759"/>
<dbReference type="CDD" id="cd18186">
    <property type="entry name" value="BTB_POZ_ZBTB_KLHL-like"/>
    <property type="match status" value="1"/>
</dbReference>
<dbReference type="SUPFAM" id="SSF54695">
    <property type="entry name" value="POZ domain"/>
    <property type="match status" value="1"/>
</dbReference>
<proteinExistence type="predicted"/>
<dbReference type="AlphaFoldDB" id="A0A167X398"/>
<accession>A0A167X398</accession>
<organism evidence="2 3">
    <name type="scientific">Athelia psychrophila</name>
    <dbReference type="NCBI Taxonomy" id="1759441"/>
    <lineage>
        <taxon>Eukaryota</taxon>
        <taxon>Fungi</taxon>
        <taxon>Dikarya</taxon>
        <taxon>Basidiomycota</taxon>
        <taxon>Agaricomycotina</taxon>
        <taxon>Agaricomycetes</taxon>
        <taxon>Agaricomycetidae</taxon>
        <taxon>Atheliales</taxon>
        <taxon>Atheliaceae</taxon>
        <taxon>Athelia</taxon>
    </lineage>
</organism>
<feature type="domain" description="BTB" evidence="1">
    <location>
        <begin position="25"/>
        <end position="98"/>
    </location>
</feature>
<name>A0A167X398_9AGAM</name>
<dbReference type="Pfam" id="PF00651">
    <property type="entry name" value="BTB"/>
    <property type="match status" value="1"/>
</dbReference>
<dbReference type="Proteomes" id="UP000076532">
    <property type="component" value="Unassembled WGS sequence"/>
</dbReference>